<dbReference type="AlphaFoldDB" id="A0A1R2CPH9"/>
<gene>
    <name evidence="1" type="ORF">SteCoe_6663</name>
</gene>
<protein>
    <submittedName>
        <fullName evidence="1">Uncharacterized protein</fullName>
    </submittedName>
</protein>
<name>A0A1R2CPH9_9CILI</name>
<dbReference type="Proteomes" id="UP000187209">
    <property type="component" value="Unassembled WGS sequence"/>
</dbReference>
<organism evidence="1 2">
    <name type="scientific">Stentor coeruleus</name>
    <dbReference type="NCBI Taxonomy" id="5963"/>
    <lineage>
        <taxon>Eukaryota</taxon>
        <taxon>Sar</taxon>
        <taxon>Alveolata</taxon>
        <taxon>Ciliophora</taxon>
        <taxon>Postciliodesmatophora</taxon>
        <taxon>Heterotrichea</taxon>
        <taxon>Heterotrichida</taxon>
        <taxon>Stentoridae</taxon>
        <taxon>Stentor</taxon>
    </lineage>
</organism>
<keyword evidence="2" id="KW-1185">Reference proteome</keyword>
<dbReference type="EMBL" id="MPUH01000093">
    <property type="protein sequence ID" value="OMJ90901.1"/>
    <property type="molecule type" value="Genomic_DNA"/>
</dbReference>
<reference evidence="1 2" key="1">
    <citation type="submission" date="2016-11" db="EMBL/GenBank/DDBJ databases">
        <title>The macronuclear genome of Stentor coeruleus: a giant cell with tiny introns.</title>
        <authorList>
            <person name="Slabodnick M."/>
            <person name="Ruby J.G."/>
            <person name="Reiff S.B."/>
            <person name="Swart E.C."/>
            <person name="Gosai S."/>
            <person name="Prabakaran S."/>
            <person name="Witkowska E."/>
            <person name="Larue G.E."/>
            <person name="Fisher S."/>
            <person name="Freeman R.M."/>
            <person name="Gunawardena J."/>
            <person name="Chu W."/>
            <person name="Stover N.A."/>
            <person name="Gregory B.D."/>
            <person name="Nowacki M."/>
            <person name="Derisi J."/>
            <person name="Roy S.W."/>
            <person name="Marshall W.F."/>
            <person name="Sood P."/>
        </authorList>
    </citation>
    <scope>NUCLEOTIDE SEQUENCE [LARGE SCALE GENOMIC DNA]</scope>
    <source>
        <strain evidence="1">WM001</strain>
    </source>
</reference>
<evidence type="ECO:0000313" key="2">
    <source>
        <dbReference type="Proteomes" id="UP000187209"/>
    </source>
</evidence>
<comment type="caution">
    <text evidence="1">The sequence shown here is derived from an EMBL/GenBank/DDBJ whole genome shotgun (WGS) entry which is preliminary data.</text>
</comment>
<accession>A0A1R2CPH9</accession>
<proteinExistence type="predicted"/>
<evidence type="ECO:0000313" key="1">
    <source>
        <dbReference type="EMBL" id="OMJ90901.1"/>
    </source>
</evidence>
<sequence>MSSSIVEDLILNEEFICENFTPKNLIDNEVAVGCFIGCIQTSDVDIDLLKNIFRERTIDPLSRGVISIKIFNSIKDKIKSIDEKKNHSWEFGKNIIDDFSRLSNELASISDKLGTTLELVARSYKSCFYKILSKFAMNESICTLGRAGLLFEKKFNIECSIFLLNDTELYTLENWKTESISKVLMIIEKASKLIFERNLPPNDFFSIIIYVILQAQFVNHNFRSEDLSVIEKIIVTYVKNFSLKQRNRLSYFYQEICKKYSFPPNLEILERLNTGYNNPKNIENPNPEFYKSQNIERPNPEFYKSQNIEKPNSQVNNSNNSRRYNTEYVNSYYGSNFHNQNKDRRSNEHFKRFNNGSDDYANYSHQAHMQKPYLNENELKYMKIDEDFEWFRKENNEKYEQVRVYFDEIIKDIRGNAKINKLIDEYEITLRVSELVSISREAMFYLLEYYSRIERYLSKGSLSTWICLKEAIDTLGFLDETQYEIVMKNINYIIENSVR</sequence>